<reference evidence="10 11" key="1">
    <citation type="submission" date="2018-02" db="EMBL/GenBank/DDBJ databases">
        <title>Genome sequence of Desulfovibrio carbinolicus DSM 3852.</title>
        <authorList>
            <person name="Wilbanks E."/>
            <person name="Skennerton C.T."/>
            <person name="Orphan V.J."/>
        </authorList>
    </citation>
    <scope>NUCLEOTIDE SEQUENCE [LARGE SCALE GENOMIC DNA]</scope>
    <source>
        <strain evidence="10 11">DSM 3852</strain>
    </source>
</reference>
<evidence type="ECO:0000313" key="11">
    <source>
        <dbReference type="Proteomes" id="UP000293296"/>
    </source>
</evidence>
<keyword evidence="5" id="KW-0479">Metal-binding</keyword>
<dbReference type="GO" id="GO:0046872">
    <property type="term" value="F:metal ion binding"/>
    <property type="evidence" value="ECO:0007669"/>
    <property type="project" value="UniProtKB-KW"/>
</dbReference>
<keyword evidence="6" id="KW-0560">Oxidoreductase</keyword>
<dbReference type="Gene3D" id="3.40.109.10">
    <property type="entry name" value="NADH Oxidase"/>
    <property type="match status" value="1"/>
</dbReference>
<evidence type="ECO:0000256" key="4">
    <source>
        <dbReference type="ARBA" id="ARBA00022643"/>
    </source>
</evidence>
<keyword evidence="3" id="KW-0285">Flavoprotein</keyword>
<gene>
    <name evidence="10" type="ORF">C3Y92_10055</name>
</gene>
<evidence type="ECO:0000259" key="9">
    <source>
        <dbReference type="PROSITE" id="PS51379"/>
    </source>
</evidence>
<dbReference type="EMBL" id="CP026538">
    <property type="protein sequence ID" value="QAZ67550.1"/>
    <property type="molecule type" value="Genomic_DNA"/>
</dbReference>
<name>A0A4P6HNE1_9BACT</name>
<dbReference type="InterPro" id="IPR029479">
    <property type="entry name" value="Nitroreductase"/>
</dbReference>
<dbReference type="GO" id="GO:0016491">
    <property type="term" value="F:oxidoreductase activity"/>
    <property type="evidence" value="ECO:0007669"/>
    <property type="project" value="UniProtKB-KW"/>
</dbReference>
<dbReference type="PANTHER" id="PTHR43673">
    <property type="entry name" value="NAD(P)H NITROREDUCTASE YDGI-RELATED"/>
    <property type="match status" value="1"/>
</dbReference>
<dbReference type="GO" id="GO:0051536">
    <property type="term" value="F:iron-sulfur cluster binding"/>
    <property type="evidence" value="ECO:0007669"/>
    <property type="project" value="UniProtKB-KW"/>
</dbReference>
<dbReference type="Pfam" id="PF13187">
    <property type="entry name" value="Fer4_9"/>
    <property type="match status" value="1"/>
</dbReference>
<dbReference type="Gene3D" id="3.30.70.20">
    <property type="match status" value="1"/>
</dbReference>
<dbReference type="CDD" id="cd02143">
    <property type="entry name" value="nitroreductase_FeS-like"/>
    <property type="match status" value="1"/>
</dbReference>
<feature type="domain" description="4Fe-4S ferredoxin-type" evidence="9">
    <location>
        <begin position="1"/>
        <end position="30"/>
    </location>
</feature>
<dbReference type="OrthoDB" id="368873at2"/>
<dbReference type="SUPFAM" id="SSF54862">
    <property type="entry name" value="4Fe-4S ferredoxins"/>
    <property type="match status" value="1"/>
</dbReference>
<dbReference type="Proteomes" id="UP000293296">
    <property type="component" value="Chromosome"/>
</dbReference>
<evidence type="ECO:0000313" key="10">
    <source>
        <dbReference type="EMBL" id="QAZ67550.1"/>
    </source>
</evidence>
<dbReference type="KEGG" id="dcb:C3Y92_10055"/>
<sequence length="273" mass="28737">MALFTVTDACTGCGLCVAACPASLVRQAKPGDAPHALPGREAHCIRCGHCVIACSKRAFVHALLPAEAFEPIRRKDLPTPAALSHLLMARRSCRTYAQETLFRQAILGLIESVRHAPTGHNMREVGWVVVDGPERMDAARTLVLDWIAAEVAADTPKAAELHLAGAARAAARGKDVIFRGAPHVVVAHAPAIGISPEVDAVIAASWLEIAAAAAGYAACWCGYLMFALASHPPVGQALGIPAGSTGYAALLLGKPATRVKWIPPRDVPEVIFF</sequence>
<accession>A0A4P6HNE1</accession>
<dbReference type="PANTHER" id="PTHR43673:SF2">
    <property type="entry name" value="NITROREDUCTASE"/>
    <property type="match status" value="1"/>
</dbReference>
<comment type="similarity">
    <text evidence="2">Belongs to the nitroreductase family.</text>
</comment>
<evidence type="ECO:0000256" key="1">
    <source>
        <dbReference type="ARBA" id="ARBA00001917"/>
    </source>
</evidence>
<dbReference type="InterPro" id="IPR017896">
    <property type="entry name" value="4Fe4S_Fe-S-bd"/>
</dbReference>
<keyword evidence="11" id="KW-1185">Reference proteome</keyword>
<keyword evidence="4" id="KW-0288">FMN</keyword>
<protein>
    <submittedName>
        <fullName evidence="10">Nitroreductase</fullName>
    </submittedName>
</protein>
<keyword evidence="7" id="KW-0408">Iron</keyword>
<keyword evidence="8" id="KW-0411">Iron-sulfur</keyword>
<evidence type="ECO:0000256" key="5">
    <source>
        <dbReference type="ARBA" id="ARBA00022723"/>
    </source>
</evidence>
<evidence type="ECO:0000256" key="2">
    <source>
        <dbReference type="ARBA" id="ARBA00007118"/>
    </source>
</evidence>
<evidence type="ECO:0000256" key="8">
    <source>
        <dbReference type="ARBA" id="ARBA00023014"/>
    </source>
</evidence>
<dbReference type="InterPro" id="IPR017900">
    <property type="entry name" value="4Fe4S_Fe_S_CS"/>
</dbReference>
<organism evidence="10 11">
    <name type="scientific">Solidesulfovibrio carbinolicus</name>
    <dbReference type="NCBI Taxonomy" id="296842"/>
    <lineage>
        <taxon>Bacteria</taxon>
        <taxon>Pseudomonadati</taxon>
        <taxon>Thermodesulfobacteriota</taxon>
        <taxon>Desulfovibrionia</taxon>
        <taxon>Desulfovibrionales</taxon>
        <taxon>Desulfovibrionaceae</taxon>
        <taxon>Solidesulfovibrio</taxon>
    </lineage>
</organism>
<evidence type="ECO:0000256" key="7">
    <source>
        <dbReference type="ARBA" id="ARBA00023004"/>
    </source>
</evidence>
<evidence type="ECO:0000256" key="3">
    <source>
        <dbReference type="ARBA" id="ARBA00022630"/>
    </source>
</evidence>
<proteinExistence type="inferred from homology"/>
<dbReference type="Pfam" id="PF00881">
    <property type="entry name" value="Nitroreductase"/>
    <property type="match status" value="1"/>
</dbReference>
<dbReference type="PROSITE" id="PS51379">
    <property type="entry name" value="4FE4S_FER_2"/>
    <property type="match status" value="1"/>
</dbReference>
<comment type="cofactor">
    <cofactor evidence="1">
        <name>FMN</name>
        <dbReference type="ChEBI" id="CHEBI:58210"/>
    </cofactor>
</comment>
<dbReference type="RefSeq" id="WP_129352238.1">
    <property type="nucleotide sequence ID" value="NZ_CP026538.1"/>
</dbReference>
<evidence type="ECO:0000256" key="6">
    <source>
        <dbReference type="ARBA" id="ARBA00023002"/>
    </source>
</evidence>
<dbReference type="InterPro" id="IPR000415">
    <property type="entry name" value="Nitroreductase-like"/>
</dbReference>
<dbReference type="SUPFAM" id="SSF55469">
    <property type="entry name" value="FMN-dependent nitroreductase-like"/>
    <property type="match status" value="1"/>
</dbReference>
<dbReference type="PROSITE" id="PS00198">
    <property type="entry name" value="4FE4S_FER_1"/>
    <property type="match status" value="1"/>
</dbReference>
<dbReference type="AlphaFoldDB" id="A0A4P6HNE1"/>